<protein>
    <submittedName>
        <fullName evidence="3">Cystathionine beta-synthase-like</fullName>
    </submittedName>
</protein>
<keyword evidence="2" id="KW-1185">Reference proteome</keyword>
<evidence type="ECO:0000259" key="1">
    <source>
        <dbReference type="Pfam" id="PF00291"/>
    </source>
</evidence>
<dbReference type="Gene3D" id="3.40.50.1100">
    <property type="match status" value="1"/>
</dbReference>
<accession>A0ABM0LYW2</accession>
<evidence type="ECO:0000313" key="2">
    <source>
        <dbReference type="Proteomes" id="UP000694865"/>
    </source>
</evidence>
<feature type="domain" description="Tryptophan synthase beta chain-like PALP" evidence="1">
    <location>
        <begin position="11"/>
        <end position="89"/>
    </location>
</feature>
<feature type="non-terminal residue" evidence="3">
    <location>
        <position position="1"/>
    </location>
</feature>
<dbReference type="PANTHER" id="PTHR10314">
    <property type="entry name" value="CYSTATHIONINE BETA-SYNTHASE"/>
    <property type="match status" value="1"/>
</dbReference>
<dbReference type="GeneID" id="102809705"/>
<evidence type="ECO:0000313" key="3">
    <source>
        <dbReference type="RefSeq" id="XP_006812953.1"/>
    </source>
</evidence>
<dbReference type="Pfam" id="PF00291">
    <property type="entry name" value="PALP"/>
    <property type="match status" value="1"/>
</dbReference>
<sequence>IIGVRSEAIPGKLNEVEGLMRGFIPTTLDTSIIDEWYECSNKDSFMCARRLISEEGLLCGGSSGAAMSIALEAAKELNVGQRCVVMLADSARNYLTKFISDDWMRDRKYLEKEVSTKIQRWREMKVSSLDLVYSPTLLASLPCNDCINIMEMKELEQMSVVDERGTPPIEKN</sequence>
<dbReference type="InterPro" id="IPR050214">
    <property type="entry name" value="Cys_Synth/Cystath_Beta-Synth"/>
</dbReference>
<dbReference type="RefSeq" id="XP_006812953.1">
    <property type="nucleotide sequence ID" value="XM_006812890.1"/>
</dbReference>
<dbReference type="InterPro" id="IPR036052">
    <property type="entry name" value="TrpB-like_PALP_sf"/>
</dbReference>
<reference evidence="3" key="1">
    <citation type="submission" date="2025-08" db="UniProtKB">
        <authorList>
            <consortium name="RefSeq"/>
        </authorList>
    </citation>
    <scope>IDENTIFICATION</scope>
    <source>
        <tissue evidence="3">Testes</tissue>
    </source>
</reference>
<dbReference type="InterPro" id="IPR001926">
    <property type="entry name" value="TrpB-like_PALP"/>
</dbReference>
<organism evidence="2 3">
    <name type="scientific">Saccoglossus kowalevskii</name>
    <name type="common">Acorn worm</name>
    <dbReference type="NCBI Taxonomy" id="10224"/>
    <lineage>
        <taxon>Eukaryota</taxon>
        <taxon>Metazoa</taxon>
        <taxon>Hemichordata</taxon>
        <taxon>Enteropneusta</taxon>
        <taxon>Harrimaniidae</taxon>
        <taxon>Saccoglossus</taxon>
    </lineage>
</organism>
<name>A0ABM0LYW2_SACKO</name>
<gene>
    <name evidence="3" type="primary">LOC102809705</name>
</gene>
<dbReference type="InterPro" id="IPR046342">
    <property type="entry name" value="CBS_dom_sf"/>
</dbReference>
<dbReference type="Proteomes" id="UP000694865">
    <property type="component" value="Unplaced"/>
</dbReference>
<proteinExistence type="predicted"/>
<dbReference type="Gene3D" id="3.10.580.10">
    <property type="entry name" value="CBS-domain"/>
    <property type="match status" value="1"/>
</dbReference>
<dbReference type="SUPFAM" id="SSF53686">
    <property type="entry name" value="Tryptophan synthase beta subunit-like PLP-dependent enzymes"/>
    <property type="match status" value="1"/>
</dbReference>